<dbReference type="NCBIfam" id="NF008638">
    <property type="entry name" value="PRK11628.1"/>
    <property type="match status" value="1"/>
</dbReference>
<keyword evidence="4" id="KW-0132">Cell division</keyword>
<dbReference type="PANTHER" id="PTHR46229">
    <property type="entry name" value="BOLA TRANSCRIPTION REGULATOR"/>
    <property type="match status" value="1"/>
</dbReference>
<dbReference type="GO" id="GO:1990229">
    <property type="term" value="C:iron-sulfur cluster assembly complex"/>
    <property type="evidence" value="ECO:0007669"/>
    <property type="project" value="UniProtKB-ARBA"/>
</dbReference>
<comment type="caution">
    <text evidence="4">The sequence shown here is derived from an EMBL/GenBank/DDBJ whole genome shotgun (WGS) entry which is preliminary data.</text>
</comment>
<evidence type="ECO:0000313" key="4">
    <source>
        <dbReference type="EMBL" id="STR41260.1"/>
    </source>
</evidence>
<comment type="similarity">
    <text evidence="1 3">Belongs to the BolA/IbaG family.</text>
</comment>
<dbReference type="InterPro" id="IPR036065">
    <property type="entry name" value="BolA-like_sf"/>
</dbReference>
<proteinExistence type="inferred from homology"/>
<dbReference type="GO" id="GO:0005829">
    <property type="term" value="C:cytosol"/>
    <property type="evidence" value="ECO:0007669"/>
    <property type="project" value="TreeGrafter"/>
</dbReference>
<dbReference type="GO" id="GO:0006351">
    <property type="term" value="P:DNA-templated transcription"/>
    <property type="evidence" value="ECO:0007669"/>
    <property type="project" value="TreeGrafter"/>
</dbReference>
<keyword evidence="4" id="KW-0131">Cell cycle</keyword>
<sequence length="122" mass="14228">MIREQIEAKLRAAFDPVYLEVVDESYRHNVPAGSESHFKVVLVSDRFLGERFLNRHRMIYGTLTEELSSTVHALALHTYTIKEWEGLQDTVFASPPCRGLEVSRRNRICNRWSFSSMLREDL</sequence>
<organism evidence="4 5">
    <name type="scientific">Klebsiella michiganensis</name>
    <dbReference type="NCBI Taxonomy" id="1134687"/>
    <lineage>
        <taxon>Bacteria</taxon>
        <taxon>Pseudomonadati</taxon>
        <taxon>Pseudomonadota</taxon>
        <taxon>Gammaproteobacteria</taxon>
        <taxon>Enterobacterales</taxon>
        <taxon>Enterobacteriaceae</taxon>
        <taxon>Klebsiella/Raoultella group</taxon>
        <taxon>Klebsiella</taxon>
    </lineage>
</organism>
<dbReference type="InterPro" id="IPR050961">
    <property type="entry name" value="BolA/IbaG_stress_morph_reg"/>
</dbReference>
<reference evidence="4 5" key="1">
    <citation type="submission" date="2018-06" db="EMBL/GenBank/DDBJ databases">
        <authorList>
            <consortium name="Pathogen Informatics"/>
            <person name="Doyle S."/>
        </authorList>
    </citation>
    <scope>NUCLEOTIDE SEQUENCE [LARGE SCALE GENOMIC DNA]</scope>
    <source>
        <strain evidence="4 5">NCTC11694</strain>
    </source>
</reference>
<dbReference type="GO" id="GO:0051301">
    <property type="term" value="P:cell division"/>
    <property type="evidence" value="ECO:0007669"/>
    <property type="project" value="UniProtKB-KW"/>
</dbReference>
<evidence type="ECO:0000256" key="3">
    <source>
        <dbReference type="RuleBase" id="RU003860"/>
    </source>
</evidence>
<dbReference type="EMBL" id="UGJR01000002">
    <property type="protein sequence ID" value="STR41260.1"/>
    <property type="molecule type" value="Genomic_DNA"/>
</dbReference>
<dbReference type="PANTHER" id="PTHR46229:SF2">
    <property type="entry name" value="BOLA-LIKE PROTEIN 1"/>
    <property type="match status" value="1"/>
</dbReference>
<evidence type="ECO:0000256" key="1">
    <source>
        <dbReference type="ARBA" id="ARBA00005578"/>
    </source>
</evidence>
<dbReference type="Gene3D" id="3.30.300.90">
    <property type="entry name" value="BolA-like"/>
    <property type="match status" value="1"/>
</dbReference>
<accession>A0A7H4LYN4</accession>
<evidence type="ECO:0000256" key="2">
    <source>
        <dbReference type="ARBA" id="ARBA00074073"/>
    </source>
</evidence>
<protein>
    <recommendedName>
        <fullName evidence="2">DNA-binding transcriptional regulator BolA</fullName>
    </recommendedName>
</protein>
<dbReference type="FunFam" id="3.30.300.90:FF:000001">
    <property type="entry name" value="Transcriptional regulator BolA"/>
    <property type="match status" value="1"/>
</dbReference>
<evidence type="ECO:0000313" key="5">
    <source>
        <dbReference type="Proteomes" id="UP000255050"/>
    </source>
</evidence>
<dbReference type="Proteomes" id="UP000255050">
    <property type="component" value="Unassembled WGS sequence"/>
</dbReference>
<dbReference type="SUPFAM" id="SSF82657">
    <property type="entry name" value="BolA-like"/>
    <property type="match status" value="1"/>
</dbReference>
<dbReference type="InterPro" id="IPR002634">
    <property type="entry name" value="BolA"/>
</dbReference>
<gene>
    <name evidence="4" type="primary">bolA</name>
    <name evidence="4" type="ORF">NCTC11694_02442</name>
</gene>
<dbReference type="AlphaFoldDB" id="A0A7H4LYN4"/>
<name>A0A7H4LYN4_9ENTR</name>
<dbReference type="Pfam" id="PF01722">
    <property type="entry name" value="BolA"/>
    <property type="match status" value="1"/>
</dbReference>